<dbReference type="Proteomes" id="UP000652176">
    <property type="component" value="Unassembled WGS sequence"/>
</dbReference>
<dbReference type="RefSeq" id="WP_192376951.1">
    <property type="nucleotide sequence ID" value="NZ_CAJHIV010000001.1"/>
</dbReference>
<keyword evidence="3" id="KW-1185">Reference proteome</keyword>
<accession>A0ABR9D6R3</accession>
<dbReference type="EMBL" id="JACXSS010000001">
    <property type="protein sequence ID" value="MBD9358755.1"/>
    <property type="molecule type" value="Genomic_DNA"/>
</dbReference>
<feature type="region of interest" description="Disordered" evidence="1">
    <location>
        <begin position="18"/>
        <end position="56"/>
    </location>
</feature>
<sequence>MSSVSGVGSSPYVAQTYQAKMSAPPPQPAATPVQPVAKDADGDNDGSVGKNIDVRA</sequence>
<evidence type="ECO:0000313" key="3">
    <source>
        <dbReference type="Proteomes" id="UP000652176"/>
    </source>
</evidence>
<proteinExistence type="predicted"/>
<evidence type="ECO:0000256" key="1">
    <source>
        <dbReference type="SAM" id="MobiDB-lite"/>
    </source>
</evidence>
<organism evidence="2 3">
    <name type="scientific">Methylomonas albis</name>
    <dbReference type="NCBI Taxonomy" id="1854563"/>
    <lineage>
        <taxon>Bacteria</taxon>
        <taxon>Pseudomonadati</taxon>
        <taxon>Pseudomonadota</taxon>
        <taxon>Gammaproteobacteria</taxon>
        <taxon>Methylococcales</taxon>
        <taxon>Methylococcaceae</taxon>
        <taxon>Methylomonas</taxon>
    </lineage>
</organism>
<evidence type="ECO:0000313" key="2">
    <source>
        <dbReference type="EMBL" id="MBD9358755.1"/>
    </source>
</evidence>
<name>A0ABR9D6R3_9GAMM</name>
<protein>
    <submittedName>
        <fullName evidence="2">Uncharacterized protein</fullName>
    </submittedName>
</protein>
<reference evidence="2 3" key="1">
    <citation type="submission" date="2020-09" db="EMBL/GenBank/DDBJ databases">
        <title>Methylomonas albis sp. nov. and Methylomonas fluvii sp. nov.: Two cold-adapted methanotrophs from the River Elbe and an amended description of Methylovulum psychrotolerans strain Eb1.</title>
        <authorList>
            <person name="Bussmann I.K."/>
            <person name="Klings K.-W."/>
            <person name="Warnstedt J."/>
            <person name="Hoppert M."/>
            <person name="Saborowski A."/>
            <person name="Horn F."/>
            <person name="Liebner S."/>
        </authorList>
    </citation>
    <scope>NUCLEOTIDE SEQUENCE [LARGE SCALE GENOMIC DNA]</scope>
    <source>
        <strain evidence="2 3">EbA</strain>
    </source>
</reference>
<comment type="caution">
    <text evidence="2">The sequence shown here is derived from an EMBL/GenBank/DDBJ whole genome shotgun (WGS) entry which is preliminary data.</text>
</comment>
<gene>
    <name evidence="2" type="ORF">IE877_23255</name>
</gene>